<dbReference type="Proteomes" id="UP000199134">
    <property type="component" value="Unassembled WGS sequence"/>
</dbReference>
<dbReference type="AlphaFoldDB" id="A0A1H0CME9"/>
<dbReference type="EMBL" id="FNIW01000001">
    <property type="protein sequence ID" value="SDN59035.1"/>
    <property type="molecule type" value="Genomic_DNA"/>
</dbReference>
<evidence type="ECO:0000313" key="2">
    <source>
        <dbReference type="Proteomes" id="UP000199134"/>
    </source>
</evidence>
<proteinExistence type="predicted"/>
<organism evidence="1 2">
    <name type="scientific">Prevotella communis</name>
    <dbReference type="NCBI Taxonomy" id="2913614"/>
    <lineage>
        <taxon>Bacteria</taxon>
        <taxon>Pseudomonadati</taxon>
        <taxon>Bacteroidota</taxon>
        <taxon>Bacteroidia</taxon>
        <taxon>Bacteroidales</taxon>
        <taxon>Prevotellaceae</taxon>
        <taxon>Prevotella</taxon>
    </lineage>
</organism>
<dbReference type="InterPro" id="IPR011664">
    <property type="entry name" value="Abi_system_AbiD/AbiF-like"/>
</dbReference>
<reference evidence="2" key="1">
    <citation type="submission" date="2016-10" db="EMBL/GenBank/DDBJ databases">
        <authorList>
            <person name="de Groot N.N."/>
        </authorList>
    </citation>
    <scope>NUCLEOTIDE SEQUENCE [LARGE SCALE GENOMIC DNA]</scope>
    <source>
        <strain evidence="2">BP1-145</strain>
    </source>
</reference>
<accession>A0A1H0CME9</accession>
<gene>
    <name evidence="1" type="ORF">SAMN04487900_1012</name>
</gene>
<sequence length="286" mass="33759">MLKQRGLIVNDEDTALKQLASISYFRLASYWRLFEIDTTNHQFVSGTRLEDVISLYNFDKKLRTIIFTAIQDIEVALRTRIIHFFSLDHGAFWFMDASKFTNRTIFQTCIDNIQNELNRSKEEFLQEHFAKYDSPSMPPVWKTLEVVSFGNLSKLYANMKDTNVKKEVARSMGLPKYDYMESWLRSLTVLRNCCAHHGRVWNRRFPAMPQLPSRLPLSWVDTSHIRPMKLYAQLCTILYLEQNIVPNSNIKQQLLELFKDYPNVSLRRMGFPHGWESEPLWTPKIH</sequence>
<protein>
    <submittedName>
        <fullName evidence="1">Abortive infection bacteriophage resistance protein</fullName>
    </submittedName>
</protein>
<dbReference type="Pfam" id="PF07751">
    <property type="entry name" value="Abi_2"/>
    <property type="match status" value="1"/>
</dbReference>
<comment type="caution">
    <text evidence="1">The sequence shown here is derived from an EMBL/GenBank/DDBJ whole genome shotgun (WGS) entry which is preliminary data.</text>
</comment>
<evidence type="ECO:0000313" key="1">
    <source>
        <dbReference type="EMBL" id="SDN59035.1"/>
    </source>
</evidence>
<name>A0A1H0CME9_9BACT</name>